<dbReference type="SUPFAM" id="SSF48403">
    <property type="entry name" value="Ankyrin repeat"/>
    <property type="match status" value="1"/>
</dbReference>
<dbReference type="AlphaFoldDB" id="A0A448ZQD9"/>
<dbReference type="Gene3D" id="1.25.40.20">
    <property type="entry name" value="Ankyrin repeat-containing domain"/>
    <property type="match status" value="1"/>
</dbReference>
<dbReference type="PROSITE" id="PS50088">
    <property type="entry name" value="ANK_REPEAT"/>
    <property type="match status" value="1"/>
</dbReference>
<keyword evidence="5" id="KW-1185">Reference proteome</keyword>
<dbReference type="InterPro" id="IPR045851">
    <property type="entry name" value="AMP-bd_C_sf"/>
</dbReference>
<dbReference type="OrthoDB" id="75981at2759"/>
<dbReference type="InterPro" id="IPR020845">
    <property type="entry name" value="AMP-binding_CS"/>
</dbReference>
<gene>
    <name evidence="4" type="ORF">PSNMU_V1.4_AUG-EV-PASAV3_0113600</name>
</gene>
<protein>
    <recommendedName>
        <fullName evidence="3">AMP-dependent synthetase/ligase domain-containing protein</fullName>
    </recommendedName>
</protein>
<evidence type="ECO:0000256" key="2">
    <source>
        <dbReference type="SAM" id="MobiDB-lite"/>
    </source>
</evidence>
<dbReference type="EMBL" id="CAACVS010000636">
    <property type="protein sequence ID" value="VEU44272.1"/>
    <property type="molecule type" value="Genomic_DNA"/>
</dbReference>
<dbReference type="Pfam" id="PF00501">
    <property type="entry name" value="AMP-binding"/>
    <property type="match status" value="1"/>
</dbReference>
<accession>A0A448ZQD9</accession>
<feature type="region of interest" description="Disordered" evidence="2">
    <location>
        <begin position="295"/>
        <end position="314"/>
    </location>
</feature>
<dbReference type="GO" id="GO:0044550">
    <property type="term" value="P:secondary metabolite biosynthetic process"/>
    <property type="evidence" value="ECO:0007669"/>
    <property type="project" value="TreeGrafter"/>
</dbReference>
<dbReference type="GO" id="GO:0031177">
    <property type="term" value="F:phosphopantetheine binding"/>
    <property type="evidence" value="ECO:0007669"/>
    <property type="project" value="TreeGrafter"/>
</dbReference>
<dbReference type="InterPro" id="IPR000873">
    <property type="entry name" value="AMP-dep_synth/lig_dom"/>
</dbReference>
<dbReference type="GO" id="GO:0005737">
    <property type="term" value="C:cytoplasm"/>
    <property type="evidence" value="ECO:0007669"/>
    <property type="project" value="TreeGrafter"/>
</dbReference>
<dbReference type="InterPro" id="IPR042099">
    <property type="entry name" value="ANL_N_sf"/>
</dbReference>
<feature type="repeat" description="ANK" evidence="1">
    <location>
        <begin position="957"/>
        <end position="989"/>
    </location>
</feature>
<dbReference type="InterPro" id="IPR002110">
    <property type="entry name" value="Ankyrin_rpt"/>
</dbReference>
<evidence type="ECO:0000256" key="1">
    <source>
        <dbReference type="PROSITE-ProRule" id="PRU00023"/>
    </source>
</evidence>
<dbReference type="PANTHER" id="PTHR45527:SF1">
    <property type="entry name" value="FATTY ACID SYNTHASE"/>
    <property type="match status" value="1"/>
</dbReference>
<evidence type="ECO:0000259" key="3">
    <source>
        <dbReference type="Pfam" id="PF00501"/>
    </source>
</evidence>
<dbReference type="Pfam" id="PF12796">
    <property type="entry name" value="Ank_2"/>
    <property type="match status" value="1"/>
</dbReference>
<sequence>MVVETLSSVQEDHPALCWSIDKEREIKNCYWSRQILELFHPFRNNSDSDEAGIHEKKEANTSVSENDFMSPAPSNCAIAEHSKEISPAVFSTSYKTLLLLAAGAARQIQEEFCQRFPIENTDDCEHVINDSSEHTFRGSLKENTNFAVAIPEGPMLPLAILVVYALNAGLRQQEQQQSRCLQYAVLVPMDPDEGKNRNSFILNDTSPSFVLAIPGEDSMKLQELIENQGNEKSNEETDTRTPRLLDFVELVKTSRSRLELSSFLQGCTQSVAPHAVGNLQQHILELATQIDIPSDCQTPAHQKNPSGNSKSSNRLSHIVYTSGTTGHPKGCISSARSLRKYIDAKNDAHDITPASTVLLASSLSFDPCLSDVVATLEAGATLAIAPRINLVSGLTTTLLDLRVTHVLCTPTLWGLTLLHRPTNHPHTAIKEDFPCLQRVALGGEPIQNSLVVAWARSRAEKEQKNGDSENSLSTCRLLATYGVTEACVYQTCGEVFRESETIFTDSNAALATTLSSSKRGQYVGHPLDGTEVKICREDFQGNHLEEVREAGMLGEIVLYGDQIDITTGYLNRPDLVGKFVAEEVAVTDNDGDLTSKKVRYHYRTGDRGYINPTDRSLSITGRIVGEEGMIKINGVRVELGEIEAALTSGESNDSNDDQRTVVTDCLAKVIQDSGGQNTILAYCVFPETIWKEIGISLNDFRTKQQGVIINGGPLWSLLRIKCSNRLRKACIPSTFVGIPRLPLSRTGKRDRLGLPGLSSCSILRISNELSTPLEKYGLAGSMVVETLVKYLNLQPCQQQMLTKSVSFAVLGGDSLSAVVVCRTLYARCHQIQNSRFVGGEYGQLPEPFDTVTLLRAQNLGDYVDLLDETITENGLLRGQGTSVDNSSAATSVTTTHLPENGSVDDALLYDALLQATTMNQSMIAKALLSLGANPNRDHAHGSRIGNTSGRNERRAIFKTAPLHLACFRGDAGLVKLLLAKNASFKSPNTNGVFPIHLAAGGIDDNGPEGTLEEDARRLDCVKLLLSAGCPLLMKDANKQSILHAAARGGHCSIIEFVIAVHQCDRYYNGPVPLRQFLEFQDRWFRSAVHWAVINGRVRALKVLLEKGCDPSPFKPKSNKQTSMTAETPLEICQRLYGGTDKGKEMEQFLRRAINRRHSSR</sequence>
<organism evidence="4 5">
    <name type="scientific">Pseudo-nitzschia multistriata</name>
    <dbReference type="NCBI Taxonomy" id="183589"/>
    <lineage>
        <taxon>Eukaryota</taxon>
        <taxon>Sar</taxon>
        <taxon>Stramenopiles</taxon>
        <taxon>Ochrophyta</taxon>
        <taxon>Bacillariophyta</taxon>
        <taxon>Bacillariophyceae</taxon>
        <taxon>Bacillariophycidae</taxon>
        <taxon>Bacillariales</taxon>
        <taxon>Bacillariaceae</taxon>
        <taxon>Pseudo-nitzschia</taxon>
    </lineage>
</organism>
<proteinExistence type="predicted"/>
<dbReference type="SUPFAM" id="SSF56801">
    <property type="entry name" value="Acetyl-CoA synthetase-like"/>
    <property type="match status" value="1"/>
</dbReference>
<dbReference type="InterPro" id="IPR036770">
    <property type="entry name" value="Ankyrin_rpt-contain_sf"/>
</dbReference>
<name>A0A448ZQD9_9STRA</name>
<dbReference type="Proteomes" id="UP000291116">
    <property type="component" value="Unassembled WGS sequence"/>
</dbReference>
<dbReference type="Gene3D" id="3.40.50.12780">
    <property type="entry name" value="N-terminal domain of ligase-like"/>
    <property type="match status" value="1"/>
</dbReference>
<dbReference type="PANTHER" id="PTHR45527">
    <property type="entry name" value="NONRIBOSOMAL PEPTIDE SYNTHETASE"/>
    <property type="match status" value="1"/>
</dbReference>
<keyword evidence="1" id="KW-0040">ANK repeat</keyword>
<dbReference type="GO" id="GO:0043041">
    <property type="term" value="P:amino acid activation for nonribosomal peptide biosynthetic process"/>
    <property type="evidence" value="ECO:0007669"/>
    <property type="project" value="TreeGrafter"/>
</dbReference>
<feature type="domain" description="AMP-dependent synthetase/ligase" evidence="3">
    <location>
        <begin position="184"/>
        <end position="570"/>
    </location>
</feature>
<evidence type="ECO:0000313" key="5">
    <source>
        <dbReference type="Proteomes" id="UP000291116"/>
    </source>
</evidence>
<dbReference type="SMART" id="SM00248">
    <property type="entry name" value="ANK"/>
    <property type="match status" value="5"/>
</dbReference>
<dbReference type="Gene3D" id="3.30.300.30">
    <property type="match status" value="1"/>
</dbReference>
<dbReference type="PROSITE" id="PS00455">
    <property type="entry name" value="AMP_BINDING"/>
    <property type="match status" value="1"/>
</dbReference>
<evidence type="ECO:0000313" key="4">
    <source>
        <dbReference type="EMBL" id="VEU44272.1"/>
    </source>
</evidence>
<reference evidence="4 5" key="1">
    <citation type="submission" date="2019-01" db="EMBL/GenBank/DDBJ databases">
        <authorList>
            <person name="Ferrante I. M."/>
        </authorList>
    </citation>
    <scope>NUCLEOTIDE SEQUENCE [LARGE SCALE GENOMIC DNA]</scope>
    <source>
        <strain evidence="4 5">B856</strain>
    </source>
</reference>
<dbReference type="Pfam" id="PF00023">
    <property type="entry name" value="Ank"/>
    <property type="match status" value="1"/>
</dbReference>